<keyword evidence="2" id="KW-0812">Transmembrane</keyword>
<evidence type="ECO:0000313" key="4">
    <source>
        <dbReference type="Proteomes" id="UP000646749"/>
    </source>
</evidence>
<evidence type="ECO:0000313" key="3">
    <source>
        <dbReference type="EMBL" id="GIG85761.1"/>
    </source>
</evidence>
<sequence>MNSAQPADRTPDDQPPAQPGTLPAEPAALPAEPGIAAAPLPAQPATAVAAPPEGAGAGDEQVVPAAMRSQRSTKDIVISLLVLLVPIALVIGFARVFLGADQPVVIDPAPVLQEARAANAFPVSEPTGLGDGWRTVLAEFRREAGGATLRIGYIAPDGGGVQMVQSSLPADGLLRSELTRDGRPLGGTVEVGGRSWQRYTARPDESALVLVEPGRTVLVVGQAPESELQQMVASLR</sequence>
<accession>A0ABQ4DTH7</accession>
<gene>
    <name evidence="3" type="ORF">Pen02_06970</name>
</gene>
<evidence type="ECO:0000256" key="2">
    <source>
        <dbReference type="SAM" id="Phobius"/>
    </source>
</evidence>
<keyword evidence="2" id="KW-0472">Membrane</keyword>
<protein>
    <recommendedName>
        <fullName evidence="5">DUF4245 domain-containing protein</fullName>
    </recommendedName>
</protein>
<proteinExistence type="predicted"/>
<name>A0ABQ4DTH7_9ACTN</name>
<reference evidence="3 4" key="1">
    <citation type="submission" date="2021-01" db="EMBL/GenBank/DDBJ databases">
        <title>Whole genome shotgun sequence of Plantactinospora endophytica NBRC 110450.</title>
        <authorList>
            <person name="Komaki H."/>
            <person name="Tamura T."/>
        </authorList>
    </citation>
    <scope>NUCLEOTIDE SEQUENCE [LARGE SCALE GENOMIC DNA]</scope>
    <source>
        <strain evidence="3 4">NBRC 110450</strain>
    </source>
</reference>
<organism evidence="3 4">
    <name type="scientific">Plantactinospora endophytica</name>
    <dbReference type="NCBI Taxonomy" id="673535"/>
    <lineage>
        <taxon>Bacteria</taxon>
        <taxon>Bacillati</taxon>
        <taxon>Actinomycetota</taxon>
        <taxon>Actinomycetes</taxon>
        <taxon>Micromonosporales</taxon>
        <taxon>Micromonosporaceae</taxon>
        <taxon>Plantactinospora</taxon>
    </lineage>
</organism>
<keyword evidence="4" id="KW-1185">Reference proteome</keyword>
<comment type="caution">
    <text evidence="3">The sequence shown here is derived from an EMBL/GenBank/DDBJ whole genome shotgun (WGS) entry which is preliminary data.</text>
</comment>
<dbReference type="Proteomes" id="UP000646749">
    <property type="component" value="Unassembled WGS sequence"/>
</dbReference>
<feature type="transmembrane region" description="Helical" evidence="2">
    <location>
        <begin position="76"/>
        <end position="98"/>
    </location>
</feature>
<feature type="compositionally biased region" description="Low complexity" evidence="1">
    <location>
        <begin position="19"/>
        <end position="54"/>
    </location>
</feature>
<dbReference type="RefSeq" id="WP_239140005.1">
    <property type="nucleotide sequence ID" value="NZ_BONW01000002.1"/>
</dbReference>
<evidence type="ECO:0008006" key="5">
    <source>
        <dbReference type="Google" id="ProtNLM"/>
    </source>
</evidence>
<evidence type="ECO:0000256" key="1">
    <source>
        <dbReference type="SAM" id="MobiDB-lite"/>
    </source>
</evidence>
<dbReference type="EMBL" id="BONW01000002">
    <property type="protein sequence ID" value="GIG85761.1"/>
    <property type="molecule type" value="Genomic_DNA"/>
</dbReference>
<dbReference type="Pfam" id="PF14030">
    <property type="entry name" value="DUF4245"/>
    <property type="match status" value="1"/>
</dbReference>
<feature type="region of interest" description="Disordered" evidence="1">
    <location>
        <begin position="1"/>
        <end position="61"/>
    </location>
</feature>
<dbReference type="InterPro" id="IPR025339">
    <property type="entry name" value="DUF4245"/>
</dbReference>
<keyword evidence="2" id="KW-1133">Transmembrane helix</keyword>